<dbReference type="PROSITE" id="PS00211">
    <property type="entry name" value="ABC_TRANSPORTER_1"/>
    <property type="match status" value="1"/>
</dbReference>
<accession>A0A2L2BSQ4</accession>
<sequence>MIRPVLRSFFLLRRRQKIIFLAIVASRVVVHALDVLGLAAVGLLGAMLASGLTDRNEARFLGLTVSIESSQSYLWVTAVVAGFFMAKSIIGTALLRVTTVFLARVEARSASEVARYLFSGDIGRVRSMSKGEIQWAVNSSSQIAFSGILFSGSALVTESALFVAVFAGFLFVDVATAILITVYFIVLIALFQLSINQRLRRMGHRLAQHSVRVNDSILDMASAFREALVLEKRGVFLDRFDSSRRRLALDRGLQRFVMGLPRFFIEAALMLGIMAMIVWQFAQGTLSEGLVITGVFLAGGTRMMAAMLPLQNAITDIRVNGPQASRAQGLISRAREALEATESTESALKSDAPISIAGEDLGTEGVGLPISVESVSFSYPDASIAAVRDVNLEVLGGQFVAFVGPSGAGKTTLADLVLGVHTPSSGAVTVAGLTPEQLRKTEPGIVAYVPQNPGSVSGTIAQNVALGIEPELIDVDRVTEVLGQAGLWDVIQGLPEGMDTSLGEQSDALSGGQIQRLGVARALYTRPRLLVLDEATSALDAETEAGIAQTIEALRGHTTLIVIAHRLSTIQHADTVFVIDGGQLIASGSFGQVRKKVPLIERYVQLMAIKDTDDEGDENLGDDDLDDQSDAGGTR</sequence>
<dbReference type="InterPro" id="IPR036640">
    <property type="entry name" value="ABC1_TM_sf"/>
</dbReference>
<dbReference type="InterPro" id="IPR003593">
    <property type="entry name" value="AAA+_ATPase"/>
</dbReference>
<feature type="transmembrane region" description="Helical" evidence="8">
    <location>
        <begin position="263"/>
        <end position="282"/>
    </location>
</feature>
<dbReference type="Pfam" id="PF00005">
    <property type="entry name" value="ABC_tran"/>
    <property type="match status" value="1"/>
</dbReference>
<dbReference type="SUPFAM" id="SSF90123">
    <property type="entry name" value="ABC transporter transmembrane region"/>
    <property type="match status" value="1"/>
</dbReference>
<evidence type="ECO:0000256" key="8">
    <source>
        <dbReference type="SAM" id="Phobius"/>
    </source>
</evidence>
<dbReference type="SMART" id="SM00382">
    <property type="entry name" value="AAA"/>
    <property type="match status" value="1"/>
</dbReference>
<dbReference type="AlphaFoldDB" id="A0A2L2BSQ4"/>
<keyword evidence="12" id="KW-1185">Reference proteome</keyword>
<feature type="region of interest" description="Disordered" evidence="7">
    <location>
        <begin position="613"/>
        <end position="635"/>
    </location>
</feature>
<dbReference type="OrthoDB" id="9806127at2"/>
<dbReference type="GO" id="GO:0016887">
    <property type="term" value="F:ATP hydrolysis activity"/>
    <property type="evidence" value="ECO:0007669"/>
    <property type="project" value="InterPro"/>
</dbReference>
<dbReference type="InterPro" id="IPR011527">
    <property type="entry name" value="ABC1_TM_dom"/>
</dbReference>
<name>A0A2L2BSQ4_9MICO</name>
<protein>
    <submittedName>
        <fullName evidence="11">ABC exporter fused ATPase and permease</fullName>
    </submittedName>
</protein>
<keyword evidence="6 8" id="KW-0472">Membrane</keyword>
<dbReference type="KEGG" id="psai:C3B54_111781"/>
<dbReference type="PROSITE" id="PS50929">
    <property type="entry name" value="ABC_TM1F"/>
    <property type="match status" value="1"/>
</dbReference>
<dbReference type="PROSITE" id="PS50893">
    <property type="entry name" value="ABC_TRANSPORTER_2"/>
    <property type="match status" value="1"/>
</dbReference>
<keyword evidence="2 8" id="KW-0812">Transmembrane</keyword>
<dbReference type="Gene3D" id="1.20.1560.10">
    <property type="entry name" value="ABC transporter type 1, transmembrane domain"/>
    <property type="match status" value="1"/>
</dbReference>
<feature type="domain" description="ABC transmembrane type-1" evidence="10">
    <location>
        <begin position="36"/>
        <end position="309"/>
    </location>
</feature>
<dbReference type="InterPro" id="IPR003439">
    <property type="entry name" value="ABC_transporter-like_ATP-bd"/>
</dbReference>
<dbReference type="RefSeq" id="WP_158665622.1">
    <property type="nucleotide sequence ID" value="NZ_CP026923.1"/>
</dbReference>
<dbReference type="GO" id="GO:0005524">
    <property type="term" value="F:ATP binding"/>
    <property type="evidence" value="ECO:0007669"/>
    <property type="project" value="UniProtKB-KW"/>
</dbReference>
<evidence type="ECO:0000256" key="7">
    <source>
        <dbReference type="SAM" id="MobiDB-lite"/>
    </source>
</evidence>
<keyword evidence="3" id="KW-0547">Nucleotide-binding</keyword>
<feature type="transmembrane region" description="Helical" evidence="8">
    <location>
        <begin position="177"/>
        <end position="195"/>
    </location>
</feature>
<evidence type="ECO:0000256" key="1">
    <source>
        <dbReference type="ARBA" id="ARBA00004651"/>
    </source>
</evidence>
<feature type="compositionally biased region" description="Acidic residues" evidence="7">
    <location>
        <begin position="613"/>
        <end position="629"/>
    </location>
</feature>
<evidence type="ECO:0000256" key="2">
    <source>
        <dbReference type="ARBA" id="ARBA00022692"/>
    </source>
</evidence>
<dbReference type="InterPro" id="IPR039421">
    <property type="entry name" value="Type_1_exporter"/>
</dbReference>
<feature type="domain" description="ABC transporter" evidence="9">
    <location>
        <begin position="370"/>
        <end position="606"/>
    </location>
</feature>
<comment type="subcellular location">
    <subcellularLocation>
        <location evidence="1">Cell membrane</location>
        <topology evidence="1">Multi-pass membrane protein</topology>
    </subcellularLocation>
</comment>
<dbReference type="SUPFAM" id="SSF52540">
    <property type="entry name" value="P-loop containing nucleoside triphosphate hydrolases"/>
    <property type="match status" value="1"/>
</dbReference>
<feature type="transmembrane region" description="Helical" evidence="8">
    <location>
        <begin position="148"/>
        <end position="171"/>
    </location>
</feature>
<evidence type="ECO:0000259" key="10">
    <source>
        <dbReference type="PROSITE" id="PS50929"/>
    </source>
</evidence>
<organism evidence="11 12">
    <name type="scientific">Pontimonas salivibrio</name>
    <dbReference type="NCBI Taxonomy" id="1159327"/>
    <lineage>
        <taxon>Bacteria</taxon>
        <taxon>Bacillati</taxon>
        <taxon>Actinomycetota</taxon>
        <taxon>Actinomycetes</taxon>
        <taxon>Micrococcales</taxon>
        <taxon>Microbacteriaceae</taxon>
        <taxon>Pontimonas</taxon>
    </lineage>
</organism>
<evidence type="ECO:0000256" key="6">
    <source>
        <dbReference type="ARBA" id="ARBA00023136"/>
    </source>
</evidence>
<keyword evidence="4" id="KW-0067">ATP-binding</keyword>
<gene>
    <name evidence="11" type="ORF">C3B54_111781</name>
</gene>
<proteinExistence type="predicted"/>
<keyword evidence="5 8" id="KW-1133">Transmembrane helix</keyword>
<dbReference type="InterPro" id="IPR017871">
    <property type="entry name" value="ABC_transporter-like_CS"/>
</dbReference>
<evidence type="ECO:0000313" key="11">
    <source>
        <dbReference type="EMBL" id="AVG24703.1"/>
    </source>
</evidence>
<evidence type="ECO:0000313" key="12">
    <source>
        <dbReference type="Proteomes" id="UP000243077"/>
    </source>
</evidence>
<evidence type="ECO:0000259" key="9">
    <source>
        <dbReference type="PROSITE" id="PS50893"/>
    </source>
</evidence>
<evidence type="ECO:0000256" key="3">
    <source>
        <dbReference type="ARBA" id="ARBA00022741"/>
    </source>
</evidence>
<dbReference type="PANTHER" id="PTHR24221">
    <property type="entry name" value="ATP-BINDING CASSETTE SUB-FAMILY B"/>
    <property type="match status" value="1"/>
</dbReference>
<reference evidence="11 12" key="1">
    <citation type="submission" date="2018-02" db="EMBL/GenBank/DDBJ databases">
        <title>Complete genome of the streamlined marine actinobacterium Pontimonas salivibrio CL-TW6 adapted to coastal planktonic lifestype.</title>
        <authorList>
            <person name="Cho B.C."/>
            <person name="Hardies S.C."/>
            <person name="Jang G.I."/>
            <person name="Hwang C.Y."/>
        </authorList>
    </citation>
    <scope>NUCLEOTIDE SEQUENCE [LARGE SCALE GENOMIC DNA]</scope>
    <source>
        <strain evidence="11 12">CL-TW6</strain>
    </source>
</reference>
<dbReference type="EMBL" id="CP026923">
    <property type="protein sequence ID" value="AVG24703.1"/>
    <property type="molecule type" value="Genomic_DNA"/>
</dbReference>
<dbReference type="Gene3D" id="3.40.50.300">
    <property type="entry name" value="P-loop containing nucleotide triphosphate hydrolases"/>
    <property type="match status" value="1"/>
</dbReference>
<dbReference type="GO" id="GO:0140359">
    <property type="term" value="F:ABC-type transporter activity"/>
    <property type="evidence" value="ECO:0007669"/>
    <property type="project" value="InterPro"/>
</dbReference>
<dbReference type="PANTHER" id="PTHR24221:SF654">
    <property type="entry name" value="ATP-BINDING CASSETTE SUB-FAMILY B MEMBER 6"/>
    <property type="match status" value="1"/>
</dbReference>
<evidence type="ECO:0000256" key="5">
    <source>
        <dbReference type="ARBA" id="ARBA00022989"/>
    </source>
</evidence>
<dbReference type="InterPro" id="IPR027417">
    <property type="entry name" value="P-loop_NTPase"/>
</dbReference>
<feature type="transmembrane region" description="Helical" evidence="8">
    <location>
        <begin position="20"/>
        <end position="53"/>
    </location>
</feature>
<evidence type="ECO:0000256" key="4">
    <source>
        <dbReference type="ARBA" id="ARBA00022840"/>
    </source>
</evidence>
<dbReference type="GO" id="GO:0005886">
    <property type="term" value="C:plasma membrane"/>
    <property type="evidence" value="ECO:0007669"/>
    <property type="project" value="UniProtKB-SubCell"/>
</dbReference>
<feature type="transmembrane region" description="Helical" evidence="8">
    <location>
        <begin position="73"/>
        <end position="95"/>
    </location>
</feature>
<dbReference type="Proteomes" id="UP000243077">
    <property type="component" value="Chromosome"/>
</dbReference>